<dbReference type="Gene3D" id="3.30.450.40">
    <property type="match status" value="1"/>
</dbReference>
<dbReference type="CDD" id="cd01949">
    <property type="entry name" value="GGDEF"/>
    <property type="match status" value="1"/>
</dbReference>
<organism evidence="4 5">
    <name type="scientific">Aromatoleum toluvorans</name>
    <dbReference type="NCBI Taxonomy" id="92002"/>
    <lineage>
        <taxon>Bacteria</taxon>
        <taxon>Pseudomonadati</taxon>
        <taxon>Pseudomonadota</taxon>
        <taxon>Betaproteobacteria</taxon>
        <taxon>Rhodocyclales</taxon>
        <taxon>Rhodocyclaceae</taxon>
        <taxon>Aromatoleum</taxon>
    </lineage>
</organism>
<dbReference type="RefSeq" id="WP_169255793.1">
    <property type="nucleotide sequence ID" value="NZ_WTVN01000011.1"/>
</dbReference>
<reference evidence="4 5" key="1">
    <citation type="submission" date="2019-12" db="EMBL/GenBank/DDBJ databases">
        <title>Comparative genomics gives insights into the taxonomy of the Azoarcus-Aromatoleum group and reveals separate origins of nif in the plant-associated Azoarcus and non-plant-associated Aromatoleum sub-groups.</title>
        <authorList>
            <person name="Lafos M."/>
            <person name="Maluk M."/>
            <person name="Batista M."/>
            <person name="Junghare M."/>
            <person name="Carmona M."/>
            <person name="Faoro H."/>
            <person name="Cruz L.M."/>
            <person name="Battistoni F."/>
            <person name="De Souza E."/>
            <person name="Pedrosa F."/>
            <person name="Chen W.-M."/>
            <person name="Poole P.S."/>
            <person name="Dixon R.A."/>
            <person name="James E.K."/>
        </authorList>
    </citation>
    <scope>NUCLEOTIDE SEQUENCE [LARGE SCALE GENOMIC DNA]</scope>
    <source>
        <strain evidence="4 5">Td21</strain>
    </source>
</reference>
<dbReference type="InterPro" id="IPR035919">
    <property type="entry name" value="EAL_sf"/>
</dbReference>
<dbReference type="InterPro" id="IPR029787">
    <property type="entry name" value="Nucleotide_cyclase"/>
</dbReference>
<dbReference type="Pfam" id="PF00990">
    <property type="entry name" value="GGDEF"/>
    <property type="match status" value="1"/>
</dbReference>
<dbReference type="PROSITE" id="PS50887">
    <property type="entry name" value="GGDEF"/>
    <property type="match status" value="1"/>
</dbReference>
<dbReference type="PROSITE" id="PS50883">
    <property type="entry name" value="EAL"/>
    <property type="match status" value="1"/>
</dbReference>
<dbReference type="InterPro" id="IPR003018">
    <property type="entry name" value="GAF"/>
</dbReference>
<evidence type="ECO:0000313" key="5">
    <source>
        <dbReference type="Proteomes" id="UP000623795"/>
    </source>
</evidence>
<sequence>MSYAERALRTLSAGNRTLLRAQDEQTLLQEMCRVIVELGGYRMAWVGYAQHDEARTIRPMAHLGFDEGFLELGRFTWAEGESEESRGPTAQAIRSGKPAVVQDTTKLAGTQLPIPLAETLRRGYASIAAFPLIIEREAIGNLTIFAAEPDAFDECERNLLAEMADDLAFGIATLRMRERHREAEETIRHMAYFDALTDLPNRSSLNARLAAEIAQAQKENQSMAVLLMKVGRFQEISDTLGYLEGDHLIVEMGKRLLHIAGPNKSVARVGEDEFAIIMPHASAEAASRVAHHAMRDVCDPVSFAGLAMDPHAYIGISLFPGHGNTPETLLRRAKIAAVQARRTACKYTLYKGTEDRESTQRLALMSELRSAIDQNELLLYCQPKVAIRSGEICGAEALVRWQHPQHGMIATGDFIALAERAGLIMPLTRWVLEAAFRQSYAWLERGIRRPLSVNLSAQDLRDPRLIDRISGLFATWALPPELMQFELTESALMEDPAGALETLGHLKDLGVELYIDDFGIGYSSLSYLQKLPVDSLKIDHSFVTSMLTNAGSEVIVHSTVELGHNLGLGVVAEGVESEALWDHLQELGCDTAQGHFVGRPIPTAQFDEWEAQSPWSHPAPDGASAGVLH</sequence>
<name>A0ABX1Q054_9RHOO</name>
<dbReference type="PANTHER" id="PTHR44757">
    <property type="entry name" value="DIGUANYLATE CYCLASE DGCP"/>
    <property type="match status" value="1"/>
</dbReference>
<dbReference type="SMART" id="SM00052">
    <property type="entry name" value="EAL"/>
    <property type="match status" value="1"/>
</dbReference>
<dbReference type="SUPFAM" id="SSF55073">
    <property type="entry name" value="Nucleotide cyclase"/>
    <property type="match status" value="1"/>
</dbReference>
<dbReference type="NCBIfam" id="TIGR00254">
    <property type="entry name" value="GGDEF"/>
    <property type="match status" value="1"/>
</dbReference>
<dbReference type="SMART" id="SM00267">
    <property type="entry name" value="GGDEF"/>
    <property type="match status" value="1"/>
</dbReference>
<protein>
    <submittedName>
        <fullName evidence="4">EAL domain-containing protein</fullName>
    </submittedName>
</protein>
<comment type="caution">
    <text evidence="4">The sequence shown here is derived from an EMBL/GenBank/DDBJ whole genome shotgun (WGS) entry which is preliminary data.</text>
</comment>
<feature type="domain" description="EAL" evidence="2">
    <location>
        <begin position="361"/>
        <end position="614"/>
    </location>
</feature>
<evidence type="ECO:0000256" key="1">
    <source>
        <dbReference type="SAM" id="MobiDB-lite"/>
    </source>
</evidence>
<dbReference type="Pfam" id="PF00563">
    <property type="entry name" value="EAL"/>
    <property type="match status" value="1"/>
</dbReference>
<proteinExistence type="predicted"/>
<dbReference type="SUPFAM" id="SSF55781">
    <property type="entry name" value="GAF domain-like"/>
    <property type="match status" value="1"/>
</dbReference>
<dbReference type="InterPro" id="IPR052155">
    <property type="entry name" value="Biofilm_reg_signaling"/>
</dbReference>
<dbReference type="PANTHER" id="PTHR44757:SF2">
    <property type="entry name" value="BIOFILM ARCHITECTURE MAINTENANCE PROTEIN MBAA"/>
    <property type="match status" value="1"/>
</dbReference>
<dbReference type="Gene3D" id="3.30.70.270">
    <property type="match status" value="1"/>
</dbReference>
<dbReference type="EMBL" id="WTVN01000011">
    <property type="protein sequence ID" value="NMG43899.1"/>
    <property type="molecule type" value="Genomic_DNA"/>
</dbReference>
<accession>A0ABX1Q054</accession>
<dbReference type="Gene3D" id="3.20.20.450">
    <property type="entry name" value="EAL domain"/>
    <property type="match status" value="1"/>
</dbReference>
<dbReference type="Pfam" id="PF13185">
    <property type="entry name" value="GAF_2"/>
    <property type="match status" value="1"/>
</dbReference>
<dbReference type="CDD" id="cd01948">
    <property type="entry name" value="EAL"/>
    <property type="match status" value="1"/>
</dbReference>
<dbReference type="SUPFAM" id="SSF141868">
    <property type="entry name" value="EAL domain-like"/>
    <property type="match status" value="1"/>
</dbReference>
<evidence type="ECO:0000259" key="3">
    <source>
        <dbReference type="PROSITE" id="PS50887"/>
    </source>
</evidence>
<keyword evidence="5" id="KW-1185">Reference proteome</keyword>
<dbReference type="InterPro" id="IPR001633">
    <property type="entry name" value="EAL_dom"/>
</dbReference>
<feature type="region of interest" description="Disordered" evidence="1">
    <location>
        <begin position="610"/>
        <end position="629"/>
    </location>
</feature>
<feature type="domain" description="GGDEF" evidence="3">
    <location>
        <begin position="221"/>
        <end position="352"/>
    </location>
</feature>
<gene>
    <name evidence="4" type="ORF">GPA22_09155</name>
</gene>
<dbReference type="InterPro" id="IPR000160">
    <property type="entry name" value="GGDEF_dom"/>
</dbReference>
<evidence type="ECO:0000313" key="4">
    <source>
        <dbReference type="EMBL" id="NMG43899.1"/>
    </source>
</evidence>
<dbReference type="InterPro" id="IPR043128">
    <property type="entry name" value="Rev_trsase/Diguanyl_cyclase"/>
</dbReference>
<dbReference type="Proteomes" id="UP000623795">
    <property type="component" value="Unassembled WGS sequence"/>
</dbReference>
<evidence type="ECO:0000259" key="2">
    <source>
        <dbReference type="PROSITE" id="PS50883"/>
    </source>
</evidence>
<dbReference type="InterPro" id="IPR029016">
    <property type="entry name" value="GAF-like_dom_sf"/>
</dbReference>